<evidence type="ECO:0000313" key="2">
    <source>
        <dbReference type="Proteomes" id="UP000182429"/>
    </source>
</evidence>
<dbReference type="OrthoDB" id="9808443at2"/>
<dbReference type="InterPro" id="IPR014942">
    <property type="entry name" value="AbiEii"/>
</dbReference>
<proteinExistence type="predicted"/>
<dbReference type="EMBL" id="FNNF01000009">
    <property type="protein sequence ID" value="SDW29961.1"/>
    <property type="molecule type" value="Genomic_DNA"/>
</dbReference>
<accession>A0A1H2SEA4</accession>
<dbReference type="Proteomes" id="UP000182429">
    <property type="component" value="Unassembled WGS sequence"/>
</dbReference>
<protein>
    <submittedName>
        <fullName evidence="1">Nucleotidyl transferase AbiEii toxin, Type IV TA system</fullName>
    </submittedName>
</protein>
<dbReference type="AlphaFoldDB" id="A0A1H2SEA4"/>
<dbReference type="Pfam" id="PF08843">
    <property type="entry name" value="AbiEii"/>
    <property type="match status" value="1"/>
</dbReference>
<sequence length="277" mass="31916">MIKTAIQLKAKIRNISGSDSKVAMTMIRVFFMERFLERVSISAYKNQFVLKGGMLVSSLIGLNSRATMDIDATVQALPLTQEEIEKIVNEIGGIPLEDNVSFEIKSIETIMDEFDYPGVRVHMEGKLDNLKQPIKIDISTDDVITPRAVEYGYQLMFEDRDIELQSYNIETLLAEKLQTILSRGLANTRARDFYDVYEITHKKSFERETLKTAFLATCEKRDTVFTSEQMQTGLEDIGSDMEMRERWNQFKKNNYYVEDLSFDEVMDSVQNLVVSFL</sequence>
<keyword evidence="1" id="KW-0808">Transferase</keyword>
<dbReference type="Gene3D" id="3.10.450.620">
    <property type="entry name" value="JHP933, nucleotidyltransferase-like core domain"/>
    <property type="match status" value="1"/>
</dbReference>
<reference evidence="1 2" key="1">
    <citation type="submission" date="2016-10" db="EMBL/GenBank/DDBJ databases">
        <authorList>
            <person name="de Groot N.N."/>
        </authorList>
    </citation>
    <scope>NUCLEOTIDE SEQUENCE [LARGE SCALE GENOMIC DNA]</scope>
    <source>
        <strain evidence="1 2">S3b</strain>
    </source>
</reference>
<organism evidence="1 2">
    <name type="scientific">Kandleria vitulina</name>
    <dbReference type="NCBI Taxonomy" id="1630"/>
    <lineage>
        <taxon>Bacteria</taxon>
        <taxon>Bacillati</taxon>
        <taxon>Bacillota</taxon>
        <taxon>Erysipelotrichia</taxon>
        <taxon>Erysipelotrichales</taxon>
        <taxon>Coprobacillaceae</taxon>
        <taxon>Kandleria</taxon>
    </lineage>
</organism>
<evidence type="ECO:0000313" key="1">
    <source>
        <dbReference type="EMBL" id="SDW29961.1"/>
    </source>
</evidence>
<name>A0A1H2SEA4_9FIRM</name>
<dbReference type="GO" id="GO:0016740">
    <property type="term" value="F:transferase activity"/>
    <property type="evidence" value="ECO:0007669"/>
    <property type="project" value="UniProtKB-KW"/>
</dbReference>
<gene>
    <name evidence="1" type="ORF">SAMN04487759_10924</name>
</gene>